<protein>
    <submittedName>
        <fullName evidence="2">FxsA family protein</fullName>
    </submittedName>
</protein>
<dbReference type="RefSeq" id="WP_259626056.1">
    <property type="nucleotide sequence ID" value="NZ_JANYMP010000014.1"/>
</dbReference>
<sequence length="165" mass="17322">MRVFLLLLVGMAVEIGTLIAVGNAVGLLATVGLLILGGVIGSMLLRREGARTMASFSEALRTRRAPHQEVADGVLIAAAGALVILPGFVSDVAALFLLFPPTRRLVSRRIARRSEERAATAVLNHQYGRPQTAGSVVVDGAVVEGVVVDVQVDPEPRPSGRPELA</sequence>
<keyword evidence="1" id="KW-0472">Membrane</keyword>
<keyword evidence="3" id="KW-1185">Reference proteome</keyword>
<dbReference type="EMBL" id="JANYMP010000014">
    <property type="protein sequence ID" value="MCS7480562.1"/>
    <property type="molecule type" value="Genomic_DNA"/>
</dbReference>
<dbReference type="NCBIfam" id="NF008528">
    <property type="entry name" value="PRK11463.1-2"/>
    <property type="match status" value="1"/>
</dbReference>
<keyword evidence="1" id="KW-1133">Transmembrane helix</keyword>
<evidence type="ECO:0000313" key="3">
    <source>
        <dbReference type="Proteomes" id="UP001141259"/>
    </source>
</evidence>
<dbReference type="InterPro" id="IPR007313">
    <property type="entry name" value="FxsA"/>
</dbReference>
<organism evidence="2 3">
    <name type="scientific">Umezawaea endophytica</name>
    <dbReference type="NCBI Taxonomy" id="1654476"/>
    <lineage>
        <taxon>Bacteria</taxon>
        <taxon>Bacillati</taxon>
        <taxon>Actinomycetota</taxon>
        <taxon>Actinomycetes</taxon>
        <taxon>Pseudonocardiales</taxon>
        <taxon>Pseudonocardiaceae</taxon>
        <taxon>Umezawaea</taxon>
    </lineage>
</organism>
<dbReference type="GO" id="GO:0016020">
    <property type="term" value="C:membrane"/>
    <property type="evidence" value="ECO:0007669"/>
    <property type="project" value="InterPro"/>
</dbReference>
<keyword evidence="1" id="KW-0812">Transmembrane</keyword>
<comment type="caution">
    <text evidence="2">The sequence shown here is derived from an EMBL/GenBank/DDBJ whole genome shotgun (WGS) entry which is preliminary data.</text>
</comment>
<dbReference type="PANTHER" id="PTHR35335:SF1">
    <property type="entry name" value="UPF0716 PROTEIN FXSA"/>
    <property type="match status" value="1"/>
</dbReference>
<dbReference type="AlphaFoldDB" id="A0A9X2VQY0"/>
<accession>A0A9X2VQY0</accession>
<name>A0A9X2VQY0_9PSEU</name>
<feature type="transmembrane region" description="Helical" evidence="1">
    <location>
        <begin position="73"/>
        <end position="99"/>
    </location>
</feature>
<dbReference type="Proteomes" id="UP001141259">
    <property type="component" value="Unassembled WGS sequence"/>
</dbReference>
<evidence type="ECO:0000313" key="2">
    <source>
        <dbReference type="EMBL" id="MCS7480562.1"/>
    </source>
</evidence>
<gene>
    <name evidence="2" type="ORF">NZH93_27225</name>
</gene>
<reference evidence="2" key="1">
    <citation type="submission" date="2022-08" db="EMBL/GenBank/DDBJ databases">
        <authorList>
            <person name="Tistechok S."/>
            <person name="Samborskyy M."/>
            <person name="Roman I."/>
        </authorList>
    </citation>
    <scope>NUCLEOTIDE SEQUENCE</scope>
    <source>
        <strain evidence="2">DSM 103496</strain>
    </source>
</reference>
<evidence type="ECO:0000256" key="1">
    <source>
        <dbReference type="SAM" id="Phobius"/>
    </source>
</evidence>
<dbReference type="PANTHER" id="PTHR35335">
    <property type="entry name" value="UPF0716 PROTEIN FXSA"/>
    <property type="match status" value="1"/>
</dbReference>
<dbReference type="Pfam" id="PF04186">
    <property type="entry name" value="FxsA"/>
    <property type="match status" value="1"/>
</dbReference>
<proteinExistence type="predicted"/>
<feature type="transmembrane region" description="Helical" evidence="1">
    <location>
        <begin position="25"/>
        <end position="45"/>
    </location>
</feature>